<feature type="region of interest" description="Disordered" evidence="1">
    <location>
        <begin position="105"/>
        <end position="144"/>
    </location>
</feature>
<dbReference type="Proteomes" id="UP000327000">
    <property type="component" value="Unassembled WGS sequence"/>
</dbReference>
<accession>A0A5N5WEJ1</accession>
<gene>
    <name evidence="3" type="ORF">FRZ00_06025</name>
</gene>
<protein>
    <recommendedName>
        <fullName evidence="2">Deoxyribonuclease NucA/NucB domain-containing protein</fullName>
    </recommendedName>
</protein>
<sequence length="231" mass="25680">MRPAHFVHTLQAAPGQGKGPDDLIQAVYQPVIVSKLPKPYINVRSESKLYVLPPQWDAAKYLANSTGSGKPARRGSAGFSYLSVLQYSSKAGAPERAVAQHIDKAFRDPKSTKPENPKKSVPGYDVNRPLHRTNDAKRKNDNRRKSISQCVKYWGKGYSQGKKFDCDEFPFASTYEGAAQRDYDNSAMENNFSVLPIPSKENQAGGTLLQSFYAKHRILNGTDDAFVVRIN</sequence>
<feature type="domain" description="Deoxyribonuclease NucA/NucB" evidence="2">
    <location>
        <begin position="132"/>
        <end position="222"/>
    </location>
</feature>
<dbReference type="EMBL" id="VOKX01000009">
    <property type="protein sequence ID" value="KAB7850350.1"/>
    <property type="molecule type" value="Genomic_DNA"/>
</dbReference>
<reference evidence="3 4" key="1">
    <citation type="journal article" date="2019" name="Microb. Cell Fact.">
        <title>Exploring novel herbicidin analogues by transcriptional regulator overexpression and MS/MS molecular networking.</title>
        <authorList>
            <person name="Shi Y."/>
            <person name="Gu R."/>
            <person name="Li Y."/>
            <person name="Wang X."/>
            <person name="Ren W."/>
            <person name="Li X."/>
            <person name="Wang L."/>
            <person name="Xie Y."/>
            <person name="Hong B."/>
        </authorList>
    </citation>
    <scope>NUCLEOTIDE SEQUENCE [LARGE SCALE GENOMIC DNA]</scope>
    <source>
        <strain evidence="3 4">US-43</strain>
    </source>
</reference>
<evidence type="ECO:0000313" key="3">
    <source>
        <dbReference type="EMBL" id="KAB7850350.1"/>
    </source>
</evidence>
<dbReference type="InterPro" id="IPR029476">
    <property type="entry name" value="DNase_NucA_NucB"/>
</dbReference>
<dbReference type="AlphaFoldDB" id="A0A5N5WEJ1"/>
<keyword evidence="4" id="KW-1185">Reference proteome</keyword>
<dbReference type="Pfam" id="PF14040">
    <property type="entry name" value="DNase_NucA_NucB"/>
    <property type="match status" value="1"/>
</dbReference>
<name>A0A5N5WEJ1_STRMB</name>
<evidence type="ECO:0000313" key="4">
    <source>
        <dbReference type="Proteomes" id="UP000327000"/>
    </source>
</evidence>
<dbReference type="OrthoDB" id="2751008at2"/>
<proteinExistence type="predicted"/>
<evidence type="ECO:0000259" key="2">
    <source>
        <dbReference type="Pfam" id="PF14040"/>
    </source>
</evidence>
<evidence type="ECO:0000256" key="1">
    <source>
        <dbReference type="SAM" id="MobiDB-lite"/>
    </source>
</evidence>
<comment type="caution">
    <text evidence="3">The sequence shown here is derived from an EMBL/GenBank/DDBJ whole genome shotgun (WGS) entry which is preliminary data.</text>
</comment>
<organism evidence="3 4">
    <name type="scientific">Streptomyces mobaraensis</name>
    <name type="common">Streptoverticillium mobaraense</name>
    <dbReference type="NCBI Taxonomy" id="35621"/>
    <lineage>
        <taxon>Bacteria</taxon>
        <taxon>Bacillati</taxon>
        <taxon>Actinomycetota</taxon>
        <taxon>Actinomycetes</taxon>
        <taxon>Kitasatosporales</taxon>
        <taxon>Streptomycetaceae</taxon>
        <taxon>Streptomyces</taxon>
    </lineage>
</organism>
<feature type="compositionally biased region" description="Basic and acidic residues" evidence="1">
    <location>
        <begin position="105"/>
        <end position="118"/>
    </location>
</feature>